<name>A0AAE5P912_PRIMG</name>
<evidence type="ECO:0000256" key="1">
    <source>
        <dbReference type="SAM" id="Coils"/>
    </source>
</evidence>
<reference evidence="2 3" key="1">
    <citation type="submission" date="2017-09" db="EMBL/GenBank/DDBJ databases">
        <title>Large-scale bioinformatics analysis of Bacillus genomes uncovers conserved roles of natural products in bacterial physiology.</title>
        <authorList>
            <consortium name="Agbiome Team Llc"/>
            <person name="Bleich R.M."/>
            <person name="Kirk G.J."/>
            <person name="Santa Maria K.C."/>
            <person name="Allen S.E."/>
            <person name="Farag S."/>
            <person name="Shank E.A."/>
            <person name="Bowers A."/>
        </authorList>
    </citation>
    <scope>NUCLEOTIDE SEQUENCE [LARGE SCALE GENOMIC DNA]</scope>
    <source>
        <strain evidence="2 3">AFS003013</strain>
    </source>
</reference>
<gene>
    <name evidence="2" type="ORF">CN497_09810</name>
</gene>
<comment type="caution">
    <text evidence="2">The sequence shown here is derived from an EMBL/GenBank/DDBJ whole genome shotgun (WGS) entry which is preliminary data.</text>
</comment>
<dbReference type="RefSeq" id="WP_098278059.1">
    <property type="nucleotide sequence ID" value="NZ_NTYW01000007.1"/>
</dbReference>
<keyword evidence="1" id="KW-0175">Coiled coil</keyword>
<evidence type="ECO:0000313" key="3">
    <source>
        <dbReference type="Proteomes" id="UP000220341"/>
    </source>
</evidence>
<organism evidence="2 3">
    <name type="scientific">Priestia megaterium</name>
    <name type="common">Bacillus megaterium</name>
    <dbReference type="NCBI Taxonomy" id="1404"/>
    <lineage>
        <taxon>Bacteria</taxon>
        <taxon>Bacillati</taxon>
        <taxon>Bacillota</taxon>
        <taxon>Bacilli</taxon>
        <taxon>Bacillales</taxon>
        <taxon>Bacillaceae</taxon>
        <taxon>Priestia</taxon>
    </lineage>
</organism>
<dbReference type="Proteomes" id="UP000220341">
    <property type="component" value="Unassembled WGS sequence"/>
</dbReference>
<feature type="coiled-coil region" evidence="1">
    <location>
        <begin position="146"/>
        <end position="173"/>
    </location>
</feature>
<accession>A0AAE5P912</accession>
<sequence length="179" mass="20022">MGNCKKQERKRSEFDINELFKRFKLASKQIQKSLRDIEGLLKRSQGLMQRLQITSNNGLANGNTFFQVAEAPAVPTPAPSPPTPQAPVTGIQQGLINNIFSTVREIGRVRAQIRNTVEAAIGGFFLLRRALREFNLQRGQEIALGIMVLISQIENLTLELEELQEDLDINIVLLANTVL</sequence>
<dbReference type="EMBL" id="NTYW01000007">
    <property type="protein sequence ID" value="PES39902.1"/>
    <property type="molecule type" value="Genomic_DNA"/>
</dbReference>
<protein>
    <submittedName>
        <fullName evidence="2">Uncharacterized protein</fullName>
    </submittedName>
</protein>
<dbReference type="AlphaFoldDB" id="A0AAE5P912"/>
<evidence type="ECO:0000313" key="2">
    <source>
        <dbReference type="EMBL" id="PES39902.1"/>
    </source>
</evidence>
<proteinExistence type="predicted"/>